<dbReference type="EMBL" id="JAUTXU010000071">
    <property type="protein sequence ID" value="KAK3712123.1"/>
    <property type="molecule type" value="Genomic_DNA"/>
</dbReference>
<sequence>MGIVLSLLSRQESKGEKLVKQALGNDETLYAFPDESFYAYDRAKLYNLDIPTRPAAVTYPKTPEQISALVEVARDAGLVVQAKSGGHSYCNFSSPDGGIVVDLRNFKKFSMDTETWQAKALGGILLGELTEAMYNPHKRAMAHGGYIFWMESSSTFRVQVVVSDGRILQASESQNADLFWALKGAGASFGIITEFVLRTEPAPGDTVQYKYSFTTGSWGEMTAVFKSWQRFIADPKLPREFATTATITALGLTVSRTFCGSEAEFEQLSLKPDFPLRHTGEKTVVSQIWIDVLTHQAEEVALKLGGGISAHAYTKTLPFGGSEQNSIAEQTVDKLFDHI</sequence>
<proteinExistence type="predicted"/>
<accession>A0ACC3N8F1</accession>
<evidence type="ECO:0000313" key="1">
    <source>
        <dbReference type="EMBL" id="KAK3712123.1"/>
    </source>
</evidence>
<organism evidence="1 2">
    <name type="scientific">Vermiconidia calcicola</name>
    <dbReference type="NCBI Taxonomy" id="1690605"/>
    <lineage>
        <taxon>Eukaryota</taxon>
        <taxon>Fungi</taxon>
        <taxon>Dikarya</taxon>
        <taxon>Ascomycota</taxon>
        <taxon>Pezizomycotina</taxon>
        <taxon>Dothideomycetes</taxon>
        <taxon>Dothideomycetidae</taxon>
        <taxon>Mycosphaerellales</taxon>
        <taxon>Extremaceae</taxon>
        <taxon>Vermiconidia</taxon>
    </lineage>
</organism>
<keyword evidence="2" id="KW-1185">Reference proteome</keyword>
<protein>
    <submittedName>
        <fullName evidence="1">Uncharacterized protein</fullName>
    </submittedName>
</protein>
<evidence type="ECO:0000313" key="2">
    <source>
        <dbReference type="Proteomes" id="UP001281147"/>
    </source>
</evidence>
<comment type="caution">
    <text evidence="1">The sequence shown here is derived from an EMBL/GenBank/DDBJ whole genome shotgun (WGS) entry which is preliminary data.</text>
</comment>
<gene>
    <name evidence="1" type="ORF">LTR37_009214</name>
</gene>
<reference evidence="1" key="1">
    <citation type="submission" date="2023-07" db="EMBL/GenBank/DDBJ databases">
        <title>Black Yeasts Isolated from many extreme environments.</title>
        <authorList>
            <person name="Coleine C."/>
            <person name="Stajich J.E."/>
            <person name="Selbmann L."/>
        </authorList>
    </citation>
    <scope>NUCLEOTIDE SEQUENCE</scope>
    <source>
        <strain evidence="1">CCFEE 5714</strain>
    </source>
</reference>
<name>A0ACC3N8F1_9PEZI</name>
<dbReference type="Proteomes" id="UP001281147">
    <property type="component" value="Unassembled WGS sequence"/>
</dbReference>